<gene>
    <name evidence="1" type="ORF">CCACVL1_27993</name>
</gene>
<reference evidence="1 2" key="1">
    <citation type="submission" date="2013-09" db="EMBL/GenBank/DDBJ databases">
        <title>Corchorus capsularis genome sequencing.</title>
        <authorList>
            <person name="Alam M."/>
            <person name="Haque M.S."/>
            <person name="Islam M.S."/>
            <person name="Emdad E.M."/>
            <person name="Islam M.M."/>
            <person name="Ahmed B."/>
            <person name="Halim A."/>
            <person name="Hossen Q.M.M."/>
            <person name="Hossain M.Z."/>
            <person name="Ahmed R."/>
            <person name="Khan M.M."/>
            <person name="Islam R."/>
            <person name="Rashid M.M."/>
            <person name="Khan S.A."/>
            <person name="Rahman M.S."/>
            <person name="Alam M."/>
        </authorList>
    </citation>
    <scope>NUCLEOTIDE SEQUENCE [LARGE SCALE GENOMIC DNA]</scope>
    <source>
        <strain evidence="2">cv. CVL-1</strain>
        <tissue evidence="1">Whole seedling</tissue>
    </source>
</reference>
<evidence type="ECO:0000313" key="2">
    <source>
        <dbReference type="Proteomes" id="UP000188268"/>
    </source>
</evidence>
<comment type="caution">
    <text evidence="1">The sequence shown here is derived from an EMBL/GenBank/DDBJ whole genome shotgun (WGS) entry which is preliminary data.</text>
</comment>
<protein>
    <submittedName>
        <fullName evidence="1">Uncharacterized protein</fullName>
    </submittedName>
</protein>
<dbReference type="Gramene" id="OMO54188">
    <property type="protein sequence ID" value="OMO54188"/>
    <property type="gene ID" value="CCACVL1_27993"/>
</dbReference>
<dbReference type="AlphaFoldDB" id="A0A1R3G7X2"/>
<dbReference type="EMBL" id="AWWV01015019">
    <property type="protein sequence ID" value="OMO54188.1"/>
    <property type="molecule type" value="Genomic_DNA"/>
</dbReference>
<sequence length="40" mass="4617">MAVTKKSDKEWNCGREAGTHNRVSRIFISTEEAMVHQVNR</sequence>
<organism evidence="1 2">
    <name type="scientific">Corchorus capsularis</name>
    <name type="common">Jute</name>
    <dbReference type="NCBI Taxonomy" id="210143"/>
    <lineage>
        <taxon>Eukaryota</taxon>
        <taxon>Viridiplantae</taxon>
        <taxon>Streptophyta</taxon>
        <taxon>Embryophyta</taxon>
        <taxon>Tracheophyta</taxon>
        <taxon>Spermatophyta</taxon>
        <taxon>Magnoliopsida</taxon>
        <taxon>eudicotyledons</taxon>
        <taxon>Gunneridae</taxon>
        <taxon>Pentapetalae</taxon>
        <taxon>rosids</taxon>
        <taxon>malvids</taxon>
        <taxon>Malvales</taxon>
        <taxon>Malvaceae</taxon>
        <taxon>Grewioideae</taxon>
        <taxon>Apeibeae</taxon>
        <taxon>Corchorus</taxon>
    </lineage>
</organism>
<evidence type="ECO:0000313" key="1">
    <source>
        <dbReference type="EMBL" id="OMO54188.1"/>
    </source>
</evidence>
<proteinExistence type="predicted"/>
<name>A0A1R3G7X2_COCAP</name>
<dbReference type="Proteomes" id="UP000188268">
    <property type="component" value="Unassembled WGS sequence"/>
</dbReference>
<keyword evidence="2" id="KW-1185">Reference proteome</keyword>
<accession>A0A1R3G7X2</accession>